<evidence type="ECO:0000256" key="5">
    <source>
        <dbReference type="ARBA" id="ARBA00023136"/>
    </source>
</evidence>
<dbReference type="Gene3D" id="1.20.1070.10">
    <property type="entry name" value="Rhodopsin 7-helix transmembrane proteins"/>
    <property type="match status" value="1"/>
</dbReference>
<evidence type="ECO:0000256" key="1">
    <source>
        <dbReference type="ARBA" id="ARBA00004141"/>
    </source>
</evidence>
<dbReference type="InterPro" id="IPR000276">
    <property type="entry name" value="GPCR_Rhodpsn"/>
</dbReference>
<dbReference type="SUPFAM" id="SSF81321">
    <property type="entry name" value="Family A G protein-coupled receptor-like"/>
    <property type="match status" value="1"/>
</dbReference>
<organism evidence="12 13">
    <name type="scientific">Saccoglossus kowalevskii</name>
    <name type="common">Acorn worm</name>
    <dbReference type="NCBI Taxonomy" id="10224"/>
    <lineage>
        <taxon>Eukaryota</taxon>
        <taxon>Metazoa</taxon>
        <taxon>Hemichordata</taxon>
        <taxon>Enteropneusta</taxon>
        <taxon>Harrimaniidae</taxon>
        <taxon>Saccoglossus</taxon>
    </lineage>
</organism>
<evidence type="ECO:0000256" key="10">
    <source>
        <dbReference type="SAM" id="Phobius"/>
    </source>
</evidence>
<dbReference type="Proteomes" id="UP000694865">
    <property type="component" value="Unplaced"/>
</dbReference>
<keyword evidence="6" id="KW-1015">Disulfide bond</keyword>
<reference evidence="13" key="1">
    <citation type="submission" date="2025-08" db="UniProtKB">
        <authorList>
            <consortium name="RefSeq"/>
        </authorList>
    </citation>
    <scope>IDENTIFICATION</scope>
    <source>
        <tissue evidence="13">Testes</tissue>
    </source>
</reference>
<dbReference type="RefSeq" id="XP_006819707.1">
    <property type="nucleotide sequence ID" value="XM_006819644.1"/>
</dbReference>
<keyword evidence="5 10" id="KW-0472">Membrane</keyword>
<keyword evidence="12" id="KW-1185">Reference proteome</keyword>
<dbReference type="PANTHER" id="PTHR24238:SF74">
    <property type="entry name" value="PROKINETICIN RECEPTOR 2"/>
    <property type="match status" value="1"/>
</dbReference>
<feature type="transmembrane region" description="Helical" evidence="10">
    <location>
        <begin position="122"/>
        <end position="144"/>
    </location>
</feature>
<protein>
    <submittedName>
        <fullName evidence="13">Prokineticin receptor 2-like</fullName>
    </submittedName>
</protein>
<keyword evidence="4" id="KW-0297">G-protein coupled receptor</keyword>
<dbReference type="PROSITE" id="PS50262">
    <property type="entry name" value="G_PROTEIN_RECEP_F1_2"/>
    <property type="match status" value="1"/>
</dbReference>
<feature type="transmembrane region" description="Helical" evidence="10">
    <location>
        <begin position="174"/>
        <end position="195"/>
    </location>
</feature>
<keyword evidence="7" id="KW-0675">Receptor</keyword>
<sequence length="284" mass="32822">MSTEETYSGDWEQEIVQTSLPTQLKTAKIVTIQISIVTTLRTQTPTMAVKWHTKMYYVIFHPLKPRLQKGAVIVLTIFIWVVSILITLPTPMKTSMSSGYDRAGNNIHYCGEYWGNRQSSKAYIVFLTVVEYIIPMGVMTFAYINIIKKVWFHRTPGQLTNRHRDLAVGNRKKTIRMLVTVVVSFGICWGPYHGYNLAVHFHEDILQRENNNMTLFYIVECIAMCNNLINTVIYFLMNDVYRKECWGLMKTVVGLQNVLRRRSTTTATGRLSSLFRKSLKISKM</sequence>
<dbReference type="PRINTS" id="PR00237">
    <property type="entry name" value="GPCRRHODOPSN"/>
</dbReference>
<keyword evidence="2 10" id="KW-0812">Transmembrane</keyword>
<evidence type="ECO:0000256" key="8">
    <source>
        <dbReference type="ARBA" id="ARBA00023180"/>
    </source>
</evidence>
<name>A0ABM0MI66_SACKO</name>
<comment type="subcellular location">
    <subcellularLocation>
        <location evidence="1">Membrane</location>
        <topology evidence="1">Multi-pass membrane protein</topology>
    </subcellularLocation>
</comment>
<evidence type="ECO:0000256" key="9">
    <source>
        <dbReference type="ARBA" id="ARBA00023224"/>
    </source>
</evidence>
<feature type="transmembrane region" description="Helical" evidence="10">
    <location>
        <begin position="70"/>
        <end position="88"/>
    </location>
</feature>
<dbReference type="InterPro" id="IPR017452">
    <property type="entry name" value="GPCR_Rhodpsn_7TM"/>
</dbReference>
<evidence type="ECO:0000256" key="4">
    <source>
        <dbReference type="ARBA" id="ARBA00023040"/>
    </source>
</evidence>
<feature type="transmembrane region" description="Helical" evidence="10">
    <location>
        <begin position="215"/>
        <end position="236"/>
    </location>
</feature>
<dbReference type="GeneID" id="102806492"/>
<dbReference type="Pfam" id="PF00001">
    <property type="entry name" value="7tm_1"/>
    <property type="match status" value="1"/>
</dbReference>
<evidence type="ECO:0000313" key="13">
    <source>
        <dbReference type="RefSeq" id="XP_006819707.1"/>
    </source>
</evidence>
<keyword evidence="8" id="KW-0325">Glycoprotein</keyword>
<evidence type="ECO:0000256" key="3">
    <source>
        <dbReference type="ARBA" id="ARBA00022989"/>
    </source>
</evidence>
<proteinExistence type="predicted"/>
<dbReference type="PANTHER" id="PTHR24238">
    <property type="entry name" value="G-PROTEIN COUPLED RECEPTOR"/>
    <property type="match status" value="1"/>
</dbReference>
<accession>A0ABM0MI66</accession>
<evidence type="ECO:0000313" key="12">
    <source>
        <dbReference type="Proteomes" id="UP000694865"/>
    </source>
</evidence>
<gene>
    <name evidence="13" type="primary">LOC102806492</name>
</gene>
<keyword evidence="3 10" id="KW-1133">Transmembrane helix</keyword>
<evidence type="ECO:0000256" key="2">
    <source>
        <dbReference type="ARBA" id="ARBA00022692"/>
    </source>
</evidence>
<feature type="domain" description="G-protein coupled receptors family 1 profile" evidence="11">
    <location>
        <begin position="56"/>
        <end position="234"/>
    </location>
</feature>
<keyword evidence="9" id="KW-0807">Transducer</keyword>
<evidence type="ECO:0000259" key="11">
    <source>
        <dbReference type="PROSITE" id="PS50262"/>
    </source>
</evidence>
<evidence type="ECO:0000256" key="7">
    <source>
        <dbReference type="ARBA" id="ARBA00023170"/>
    </source>
</evidence>
<evidence type="ECO:0000256" key="6">
    <source>
        <dbReference type="ARBA" id="ARBA00023157"/>
    </source>
</evidence>